<comment type="caution">
    <text evidence="3">The sequence shown here is derived from an EMBL/GenBank/DDBJ whole genome shotgun (WGS) entry which is preliminary data.</text>
</comment>
<dbReference type="InterPro" id="IPR051680">
    <property type="entry name" value="ATP-dep_Glu-Cys_Ligase-2"/>
</dbReference>
<dbReference type="Gene3D" id="3.40.50.11290">
    <property type="match status" value="1"/>
</dbReference>
<dbReference type="InterPro" id="IPR025841">
    <property type="entry name" value="CP_ATPgrasp_2"/>
</dbReference>
<dbReference type="PANTHER" id="PTHR34595:SF2">
    <property type="entry name" value="BLR2978 PROTEIN"/>
    <property type="match status" value="1"/>
</dbReference>
<evidence type="ECO:0000313" key="3">
    <source>
        <dbReference type="EMBL" id="MBB2990414.1"/>
    </source>
</evidence>
<protein>
    <submittedName>
        <fullName evidence="3">Putative circularly permuted ATP-grasp superfamily protein/putative alpha-E superfamily protein</fullName>
    </submittedName>
</protein>
<dbReference type="Proteomes" id="UP000550501">
    <property type="component" value="Unassembled WGS sequence"/>
</dbReference>
<dbReference type="AlphaFoldDB" id="A0A839Q6A5"/>
<feature type="domain" description="Circularly permuted ATP-grasp type 2" evidence="2">
    <location>
        <begin position="122"/>
        <end position="493"/>
    </location>
</feature>
<dbReference type="SUPFAM" id="SSF56059">
    <property type="entry name" value="Glutathione synthetase ATP-binding domain-like"/>
    <property type="match status" value="1"/>
</dbReference>
<evidence type="ECO:0000313" key="4">
    <source>
        <dbReference type="Proteomes" id="UP000550501"/>
    </source>
</evidence>
<dbReference type="Gene3D" id="3.30.1490.270">
    <property type="match status" value="1"/>
</dbReference>
<sequence>MAFPASPPASHARVGPADADNPLAPYLAMRAQQALFEIQPHFSGPVTGYDEILDSAGHVRPAWQEVADCIRDRGRDGLDRLRAVVRSLVDNDGITYVQTERHGPAGGDGGTAPGPWQLDALPLVISASDWNDLEAGLVQRSRLLDAVLTDLYGEQRLITGGVLPPQLLFSHPGYVRAARGIEIPGRHQLFLHGCDVSRDPGGGFTVNADWTQAPSGAGYALADRRVIAHAVPDLYEQIGPRPASPWAQALRLALVDAAPEAAEEPRVVVLSPGIHSETAFDQAYLAGVLGVPLVESADLVVRDGTVWMRSMGTLKRVDVVLRRVDAEYADPLDLRPDSRLGVVGLVEALRRGTVTVVNTLGSGILESPGVLRFLPQLTEKLVGEVPLLPTAPLYWGGIDVERSHLLAHLSSLLIRPVTGGHPIVGPELSAARREALAARIAATPWQWVGQEMPQFSSAPSDFLPGGLSSSSVGMRLFTVSQRGGYAPMIGGLGYLLAPGAAAFRLETVAAKDVWIRTPSRVTAEKIVPTTPAELTGSETARVPVAAISSPTQEISSPRVLSDLFWIGRYAERAEHMARLLTVTRERYHEYRYRRTTDGSECVPVLLTALGMVTGTDTGAGGDHAELVATAPTTLWSLTADRLRPGSLAQSVERLGLSARAVRDQMSNDTWMVLAAVERALLYGPDTPPDSQAEGDAYLASTGSLTLAGMLALSGVVAESMVRDIGWTMMDIGKRIERGLALTALVRATLTTERTPGAEQTITESTLVACESLVIYRRRNPGTVSVAEVAELLLFDAGNPRSLVYQLERLRAHLKALPGSTGSSRPERMVDEIAARLRRVEPADLEEVGDDGTRPELDALLGAIHADLRELATVITATHLSLPGDMQPLWGPHERRVLP</sequence>
<dbReference type="Pfam" id="PF04168">
    <property type="entry name" value="Alpha-E"/>
    <property type="match status" value="1"/>
</dbReference>
<dbReference type="RefSeq" id="WP_183467647.1">
    <property type="nucleotide sequence ID" value="NZ_JACHVU010000003.1"/>
</dbReference>
<gene>
    <name evidence="3" type="ORF">FHR72_001882</name>
</gene>
<dbReference type="PANTHER" id="PTHR34595">
    <property type="entry name" value="BLR5612 PROTEIN"/>
    <property type="match status" value="1"/>
</dbReference>
<feature type="domain" description="DUF403" evidence="1">
    <location>
        <begin position="557"/>
        <end position="879"/>
    </location>
</feature>
<proteinExistence type="predicted"/>
<reference evidence="3 4" key="1">
    <citation type="submission" date="2020-08" db="EMBL/GenBank/DDBJ databases">
        <title>The Agave Microbiome: Exploring the role of microbial communities in plant adaptations to desert environments.</title>
        <authorList>
            <person name="Partida-Martinez L.P."/>
        </authorList>
    </citation>
    <scope>NUCLEOTIDE SEQUENCE [LARGE SCALE GENOMIC DNA]</scope>
    <source>
        <strain evidence="3 4">AT2.18</strain>
    </source>
</reference>
<evidence type="ECO:0000259" key="1">
    <source>
        <dbReference type="Pfam" id="PF04168"/>
    </source>
</evidence>
<dbReference type="InterPro" id="IPR007296">
    <property type="entry name" value="DUF403"/>
</dbReference>
<accession>A0A839Q6A5</accession>
<dbReference type="Pfam" id="PF14403">
    <property type="entry name" value="CP_ATPgrasp_2"/>
    <property type="match status" value="1"/>
</dbReference>
<keyword evidence="4" id="KW-1185">Reference proteome</keyword>
<name>A0A839Q6A5_MYCIR</name>
<dbReference type="EMBL" id="JACHVU010000003">
    <property type="protein sequence ID" value="MBB2990414.1"/>
    <property type="molecule type" value="Genomic_DNA"/>
</dbReference>
<organism evidence="3 4">
    <name type="scientific">Mycolicibacterium iranicum</name>
    <name type="common">Mycobacterium iranicum</name>
    <dbReference type="NCBI Taxonomy" id="912594"/>
    <lineage>
        <taxon>Bacteria</taxon>
        <taxon>Bacillati</taxon>
        <taxon>Actinomycetota</taxon>
        <taxon>Actinomycetes</taxon>
        <taxon>Mycobacteriales</taxon>
        <taxon>Mycobacteriaceae</taxon>
        <taxon>Mycolicibacterium</taxon>
    </lineage>
</organism>
<evidence type="ECO:0000259" key="2">
    <source>
        <dbReference type="Pfam" id="PF14403"/>
    </source>
</evidence>